<feature type="chain" id="PRO_5011602751" description="glutathione gamma-glutamylcysteinyltransferase" evidence="5">
    <location>
        <begin position="22"/>
        <end position="238"/>
    </location>
</feature>
<organism evidence="7 8">
    <name type="scientific">Bauldia litoralis</name>
    <dbReference type="NCBI Taxonomy" id="665467"/>
    <lineage>
        <taxon>Bacteria</taxon>
        <taxon>Pseudomonadati</taxon>
        <taxon>Pseudomonadota</taxon>
        <taxon>Alphaproteobacteria</taxon>
        <taxon>Hyphomicrobiales</taxon>
        <taxon>Kaistiaceae</taxon>
        <taxon>Bauldia</taxon>
    </lineage>
</organism>
<evidence type="ECO:0000259" key="6">
    <source>
        <dbReference type="PROSITE" id="PS51443"/>
    </source>
</evidence>
<gene>
    <name evidence="7" type="ORF">SAMN02982931_03723</name>
</gene>
<keyword evidence="4" id="KW-0479">Metal-binding</keyword>
<dbReference type="SUPFAM" id="SSF54001">
    <property type="entry name" value="Cysteine proteinases"/>
    <property type="match status" value="1"/>
</dbReference>
<feature type="domain" description="Peptidase C83" evidence="6">
    <location>
        <begin position="14"/>
        <end position="238"/>
    </location>
</feature>
<evidence type="ECO:0000256" key="1">
    <source>
        <dbReference type="ARBA" id="ARBA00012468"/>
    </source>
</evidence>
<dbReference type="GO" id="GO:0046938">
    <property type="term" value="P:phytochelatin biosynthetic process"/>
    <property type="evidence" value="ECO:0007669"/>
    <property type="project" value="InterPro"/>
</dbReference>
<keyword evidence="3" id="KW-0808">Transferase</keyword>
<dbReference type="GO" id="GO:0016756">
    <property type="term" value="F:glutathione gamma-glutamylcysteinyltransferase activity"/>
    <property type="evidence" value="ECO:0007669"/>
    <property type="project" value="UniProtKB-EC"/>
</dbReference>
<dbReference type="GO" id="GO:0010038">
    <property type="term" value="P:response to metal ion"/>
    <property type="evidence" value="ECO:0007669"/>
    <property type="project" value="InterPro"/>
</dbReference>
<keyword evidence="8" id="KW-1185">Reference proteome</keyword>
<dbReference type="InterPro" id="IPR007719">
    <property type="entry name" value="PCS_N"/>
</dbReference>
<evidence type="ECO:0000256" key="5">
    <source>
        <dbReference type="SAM" id="SignalP"/>
    </source>
</evidence>
<dbReference type="PROSITE" id="PS51443">
    <property type="entry name" value="PCS"/>
    <property type="match status" value="1"/>
</dbReference>
<accession>A0A1G6DSR5</accession>
<dbReference type="AlphaFoldDB" id="A0A1G6DSR5"/>
<dbReference type="PANTHER" id="PTHR33447">
    <property type="entry name" value="GLUTATHIONE GAMMA-GLUTAMYLCYSTEINYLTRANSFERASE"/>
    <property type="match status" value="1"/>
</dbReference>
<dbReference type="Proteomes" id="UP000199071">
    <property type="component" value="Unassembled WGS sequence"/>
</dbReference>
<feature type="signal peptide" evidence="5">
    <location>
        <begin position="1"/>
        <end position="21"/>
    </location>
</feature>
<keyword evidence="5" id="KW-0732">Signal</keyword>
<dbReference type="Pfam" id="PF05023">
    <property type="entry name" value="Phytochelatin"/>
    <property type="match status" value="1"/>
</dbReference>
<dbReference type="InterPro" id="IPR038156">
    <property type="entry name" value="PCS_N_sf"/>
</dbReference>
<dbReference type="InterPro" id="IPR040409">
    <property type="entry name" value="PCS-like"/>
</dbReference>
<evidence type="ECO:0000256" key="3">
    <source>
        <dbReference type="ARBA" id="ARBA00022679"/>
    </source>
</evidence>
<evidence type="ECO:0000256" key="4">
    <source>
        <dbReference type="ARBA" id="ARBA00022723"/>
    </source>
</evidence>
<keyword evidence="2" id="KW-0104">Cadmium</keyword>
<evidence type="ECO:0000256" key="2">
    <source>
        <dbReference type="ARBA" id="ARBA00022539"/>
    </source>
</evidence>
<dbReference type="GO" id="GO:0046872">
    <property type="term" value="F:metal ion binding"/>
    <property type="evidence" value="ECO:0007669"/>
    <property type="project" value="UniProtKB-KW"/>
</dbReference>
<sequence length="238" mass="25501">MRRMILIASAAMLAGLSLAKAETLPLPESVIGLTTPEGEALLFGAEARSDYFPLSIHFTTQVNPAYCGPASIAMVLNALDVPRPASDMTTGLGMFDQENIFTPAAEAVKPAAAILSPPYGMTLDELGGVLAAHDLDVAVVHAADSDLDTFRQTAIAQIEDDDHFILVNYLRKAIGQEAGGHISPLGAYDEDTDRFLILDVTRYKYPPVWVEAAALFGAMNTIDSDNNDQTRGYVSVSR</sequence>
<evidence type="ECO:0000313" key="7">
    <source>
        <dbReference type="EMBL" id="SDB48233.1"/>
    </source>
</evidence>
<name>A0A1G6DSR5_9HYPH</name>
<dbReference type="Gene3D" id="3.90.70.30">
    <property type="entry name" value="Phytochelatin synthase, N-terminal domain"/>
    <property type="match status" value="1"/>
</dbReference>
<dbReference type="InterPro" id="IPR038765">
    <property type="entry name" value="Papain-like_cys_pep_sf"/>
</dbReference>
<evidence type="ECO:0000313" key="8">
    <source>
        <dbReference type="Proteomes" id="UP000199071"/>
    </source>
</evidence>
<dbReference type="PANTHER" id="PTHR33447:SF20">
    <property type="entry name" value="GLUTATHIONE GAMMA-GLUTAMYLCYSTEINYLTRANSFERASE"/>
    <property type="match status" value="1"/>
</dbReference>
<proteinExistence type="predicted"/>
<dbReference type="EMBL" id="FMXQ01000008">
    <property type="protein sequence ID" value="SDB48233.1"/>
    <property type="molecule type" value="Genomic_DNA"/>
</dbReference>
<dbReference type="STRING" id="665467.SAMN02982931_03723"/>
<dbReference type="OrthoDB" id="8560621at2"/>
<protein>
    <recommendedName>
        <fullName evidence="1">glutathione gamma-glutamylcysteinyltransferase</fullName>
        <ecNumber evidence="1">2.3.2.15</ecNumber>
    </recommendedName>
</protein>
<dbReference type="EC" id="2.3.2.15" evidence="1"/>
<dbReference type="RefSeq" id="WP_090878952.1">
    <property type="nucleotide sequence ID" value="NZ_FMXQ01000008.1"/>
</dbReference>
<reference evidence="7 8" key="1">
    <citation type="submission" date="2016-10" db="EMBL/GenBank/DDBJ databases">
        <authorList>
            <person name="de Groot N.N."/>
        </authorList>
    </citation>
    <scope>NUCLEOTIDE SEQUENCE [LARGE SCALE GENOMIC DNA]</scope>
    <source>
        <strain evidence="7 8">ATCC 35022</strain>
    </source>
</reference>